<dbReference type="KEGG" id="hch:HCH_00875"/>
<organism evidence="3 4">
    <name type="scientific">Hahella chejuensis (strain KCTC 2396)</name>
    <dbReference type="NCBI Taxonomy" id="349521"/>
    <lineage>
        <taxon>Bacteria</taxon>
        <taxon>Pseudomonadati</taxon>
        <taxon>Pseudomonadota</taxon>
        <taxon>Gammaproteobacteria</taxon>
        <taxon>Oceanospirillales</taxon>
        <taxon>Hahellaceae</taxon>
        <taxon>Hahella</taxon>
    </lineage>
</organism>
<sequence length="159" mass="17750">MLKSVVACVMTAVLLSPGAFAADDGAKKAAAKLLDVMNMEVMMENSIEQMMTIQLQQNPNLAPFRDVMMRYFKKQMSYDTLKGEFVNIYADAFTEKELNEIIAFYQTETGQKAIQKMPELMSKGAQLGATRVQANIQELQQMIKAEAERLKTEGGPTPQ</sequence>
<dbReference type="Proteomes" id="UP000000238">
    <property type="component" value="Chromosome"/>
</dbReference>
<dbReference type="HOGENOM" id="CLU_107918_2_1_6"/>
<keyword evidence="1" id="KW-0732">Signal</keyword>
<dbReference type="STRING" id="349521.HCH_00875"/>
<protein>
    <submittedName>
        <fullName evidence="3">Uncharacterized protein conserved in bacteria</fullName>
    </submittedName>
</protein>
<evidence type="ECO:0000313" key="4">
    <source>
        <dbReference type="Proteomes" id="UP000000238"/>
    </source>
</evidence>
<evidence type="ECO:0000259" key="2">
    <source>
        <dbReference type="Pfam" id="PF09832"/>
    </source>
</evidence>
<dbReference type="EMBL" id="CP000155">
    <property type="protein sequence ID" value="ABC27767.1"/>
    <property type="molecule type" value="Genomic_DNA"/>
</dbReference>
<feature type="domain" description="DUF2059" evidence="2">
    <location>
        <begin position="80"/>
        <end position="137"/>
    </location>
</feature>
<dbReference type="Pfam" id="PF09832">
    <property type="entry name" value="DUF2059"/>
    <property type="match status" value="1"/>
</dbReference>
<keyword evidence="4" id="KW-1185">Reference proteome</keyword>
<evidence type="ECO:0000256" key="1">
    <source>
        <dbReference type="SAM" id="SignalP"/>
    </source>
</evidence>
<gene>
    <name evidence="3" type="ordered locus">HCH_00875</name>
</gene>
<dbReference type="AlphaFoldDB" id="Q2SNK7"/>
<feature type="chain" id="PRO_5004215233" evidence="1">
    <location>
        <begin position="22"/>
        <end position="159"/>
    </location>
</feature>
<evidence type="ECO:0000313" key="3">
    <source>
        <dbReference type="EMBL" id="ABC27767.1"/>
    </source>
</evidence>
<name>Q2SNK7_HAHCH</name>
<accession>Q2SNK7</accession>
<proteinExistence type="predicted"/>
<reference evidence="3 4" key="1">
    <citation type="journal article" date="2005" name="Nucleic Acids Res.">
        <title>Genomic blueprint of Hahella chejuensis, a marine microbe producing an algicidal agent.</title>
        <authorList>
            <person name="Jeong H."/>
            <person name="Yim J.H."/>
            <person name="Lee C."/>
            <person name="Choi S.-H."/>
            <person name="Park Y.K."/>
            <person name="Yoon S.H."/>
            <person name="Hur C.-G."/>
            <person name="Kang H.-Y."/>
            <person name="Kim D."/>
            <person name="Lee H.H."/>
            <person name="Park K.H."/>
            <person name="Park S.-H."/>
            <person name="Park H.-S."/>
            <person name="Lee H.K."/>
            <person name="Oh T.K."/>
            <person name="Kim J.F."/>
        </authorList>
    </citation>
    <scope>NUCLEOTIDE SEQUENCE [LARGE SCALE GENOMIC DNA]</scope>
    <source>
        <strain evidence="3 4">KCTC 2396</strain>
    </source>
</reference>
<dbReference type="InterPro" id="IPR018637">
    <property type="entry name" value="DUF2059"/>
</dbReference>
<dbReference type="eggNOG" id="COG3184">
    <property type="taxonomic scope" value="Bacteria"/>
</dbReference>
<dbReference type="RefSeq" id="WP_011394842.1">
    <property type="nucleotide sequence ID" value="NC_007645.1"/>
</dbReference>
<feature type="signal peptide" evidence="1">
    <location>
        <begin position="1"/>
        <end position="21"/>
    </location>
</feature>